<dbReference type="PROSITE" id="PS50138">
    <property type="entry name" value="BRCA2_REPEAT"/>
    <property type="match status" value="1"/>
</dbReference>
<evidence type="ECO:0000256" key="3">
    <source>
        <dbReference type="ARBA" id="ARBA00023204"/>
    </source>
</evidence>
<accession>A0A6P8K1B5</accession>
<dbReference type="InterPro" id="IPR015525">
    <property type="entry name" value="BRCA2"/>
</dbReference>
<evidence type="ECO:0000313" key="6">
    <source>
        <dbReference type="RefSeq" id="XP_033156191.1"/>
    </source>
</evidence>
<feature type="region of interest" description="Disordered" evidence="4">
    <location>
        <begin position="442"/>
        <end position="467"/>
    </location>
</feature>
<dbReference type="AlphaFoldDB" id="A0A6P8K1B5"/>
<feature type="compositionally biased region" description="Basic and acidic residues" evidence="4">
    <location>
        <begin position="442"/>
        <end position="458"/>
    </location>
</feature>
<dbReference type="Proteomes" id="UP000515162">
    <property type="component" value="Chromosome 2R"/>
</dbReference>
<evidence type="ECO:0000256" key="4">
    <source>
        <dbReference type="SAM" id="MobiDB-lite"/>
    </source>
</evidence>
<feature type="compositionally biased region" description="Basic and acidic residues" evidence="4">
    <location>
        <begin position="349"/>
        <end position="372"/>
    </location>
</feature>
<dbReference type="InterPro" id="IPR002093">
    <property type="entry name" value="BRCA2_repeat"/>
</dbReference>
<evidence type="ECO:0000256" key="1">
    <source>
        <dbReference type="ARBA" id="ARBA00022737"/>
    </source>
</evidence>
<feature type="compositionally biased region" description="Polar residues" evidence="4">
    <location>
        <begin position="914"/>
        <end position="923"/>
    </location>
</feature>
<dbReference type="CTD" id="675"/>
<evidence type="ECO:0000256" key="2">
    <source>
        <dbReference type="ARBA" id="ARBA00022763"/>
    </source>
</evidence>
<dbReference type="GO" id="GO:0000724">
    <property type="term" value="P:double-strand break repair via homologous recombination"/>
    <property type="evidence" value="ECO:0007669"/>
    <property type="project" value="InterPro"/>
</dbReference>
<feature type="compositionally biased region" description="Basic and acidic residues" evidence="4">
    <location>
        <begin position="942"/>
        <end position="959"/>
    </location>
</feature>
<dbReference type="RefSeq" id="XP_033156191.1">
    <property type="nucleotide sequence ID" value="XM_033300300.1"/>
</dbReference>
<dbReference type="PANTHER" id="PTHR11289:SF0">
    <property type="entry name" value="BREAST CANCER TYPE 2 SUSCEPTIBILITY PROTEIN"/>
    <property type="match status" value="1"/>
</dbReference>
<feature type="compositionally biased region" description="Basic residues" evidence="4">
    <location>
        <begin position="971"/>
        <end position="982"/>
    </location>
</feature>
<proteinExistence type="predicted"/>
<keyword evidence="3" id="KW-0234">DNA repair</keyword>
<organism evidence="5 6">
    <name type="scientific">Drosophila mauritiana</name>
    <name type="common">Fruit fly</name>
    <dbReference type="NCBI Taxonomy" id="7226"/>
    <lineage>
        <taxon>Eukaryota</taxon>
        <taxon>Metazoa</taxon>
        <taxon>Ecdysozoa</taxon>
        <taxon>Arthropoda</taxon>
        <taxon>Hexapoda</taxon>
        <taxon>Insecta</taxon>
        <taxon>Pterygota</taxon>
        <taxon>Neoptera</taxon>
        <taxon>Endopterygota</taxon>
        <taxon>Diptera</taxon>
        <taxon>Brachycera</taxon>
        <taxon>Muscomorpha</taxon>
        <taxon>Ephydroidea</taxon>
        <taxon>Drosophilidae</taxon>
        <taxon>Drosophila</taxon>
        <taxon>Sophophora</taxon>
    </lineage>
</organism>
<dbReference type="PANTHER" id="PTHR11289">
    <property type="entry name" value="BREAST CANCER TYPE 2 SUSCEPTIBILITY PROTEIN BRCA2"/>
    <property type="match status" value="1"/>
</dbReference>
<name>A0A6P8K1B5_DROMA</name>
<keyword evidence="2" id="KW-0227">DNA damage</keyword>
<sequence length="982" mass="110087">MDQNGASGSRPNRLSQGKEAYACERSATVSAAANRSNIINEMAKICEADRQTSAIARRTQVHERVAVDNSDFVAVEDLILAYAEPTPEDQVEMIMRDFCSSPTYEEDEDEPSYESEPWFRFRNKRIRTYSRKRDPKSYMAVRTEKPSGTSGLSVQRDLNTSFTSMACDFDAASSQKIHEVLLNLSQYFSATAKASSPTPVPSQIDLPTEARQDSGDECFNAEVENLRDDLLQNGFTFEASIYDNEHEQEVPGSMADTLFGDSRQAVPTTRPQLGSGKFNVCSDADSTPKQTEVEIAEDKKLLKGLTQAEHVGKEENTNFILEGIPLSEWLTPMEPPKISKDVIKNIPDKKVKLEPSSQKEQKSSKDSNESKVRAASKQSCDITKKNEGTTVLDQPNAAQQENLSNDGDLLEEFLFNEWHPMQCSNGPSTSNDAIQVPKEEINLIKRDDEEQPEKETPNKKRSTSSHQLSFRKTSLQFIEISEEMKIKGEKFVEKVVSGLHHPSHKCNLRTEEYSDNHSQVMESTQCVEFKSALSKPIELLDEEETYHMLAKVEVGEINGKCSPLNNETIAEPEFCGFRTASNKAIPISEKMKIKTAEFMAEFQSKETNHQNDYLVHQPNDNSTSVGLDTALKKSIEISEEMPTEASKLVVVEYTLKEPHQPTLDPVCSDLNESQFFGFRTASNKAIEITEAMEKRGAMFLAQSRATDQQGQLNDEERIGRAEWQPSDFPDIPHTSPKNEIHSINVENNKAVHTKTESETEFFGFRTASNKGIVISENTKMKVAQFMSEFQAADASTDSKKPIVISEESRNIAAKFVDEAAAEDSPNKPTFCNEQSQENPLDIEHFKHDLFVERSAKEEHPLCSQPLVRTPRRSQEIHSSLSQLAGQSPLDQATKKSVIARRNLLSLKRKRKIVSSTETSTSCASPAMERFAPKPSSTSTPLADRDLNRSKDCAKNRQDAEDMSPICMQPTKSRRLGLSRSRY</sequence>
<dbReference type="GeneID" id="117138300"/>
<keyword evidence="1" id="KW-0677">Repeat</keyword>
<feature type="region of interest" description="Disordered" evidence="4">
    <location>
        <begin position="861"/>
        <end position="892"/>
    </location>
</feature>
<dbReference type="GO" id="GO:0006355">
    <property type="term" value="P:regulation of DNA-templated transcription"/>
    <property type="evidence" value="ECO:0007669"/>
    <property type="project" value="TreeGrafter"/>
</dbReference>
<feature type="region of interest" description="Disordered" evidence="4">
    <location>
        <begin position="914"/>
        <end position="982"/>
    </location>
</feature>
<protein>
    <submittedName>
        <fullName evidence="6">Breast cancer type 2 susceptibility protein homolog</fullName>
    </submittedName>
</protein>
<feature type="compositionally biased region" description="Polar residues" evidence="4">
    <location>
        <begin position="388"/>
        <end position="398"/>
    </location>
</feature>
<feature type="region of interest" description="Disordered" evidence="4">
    <location>
        <begin position="349"/>
        <end position="398"/>
    </location>
</feature>
<keyword evidence="5" id="KW-1185">Reference proteome</keyword>
<feature type="compositionally biased region" description="Polar residues" evidence="4">
    <location>
        <begin position="876"/>
        <end position="890"/>
    </location>
</feature>
<reference evidence="6" key="1">
    <citation type="submission" date="2025-08" db="UniProtKB">
        <authorList>
            <consortium name="RefSeq"/>
        </authorList>
    </citation>
    <scope>IDENTIFICATION</scope>
    <source>
        <strain evidence="6">Mau12</strain>
        <tissue evidence="6">Whole Body</tissue>
    </source>
</reference>
<evidence type="ECO:0000313" key="5">
    <source>
        <dbReference type="Proteomes" id="UP000515162"/>
    </source>
</evidence>
<gene>
    <name evidence="6" type="primary">LOC117138300</name>
</gene>